<protein>
    <recommendedName>
        <fullName evidence="3">Transposase</fullName>
    </recommendedName>
</protein>
<evidence type="ECO:0000313" key="2">
    <source>
        <dbReference type="Proteomes" id="UP000640930"/>
    </source>
</evidence>
<organism evidence="1 2">
    <name type="scientific">Ureibacillus galli</name>
    <dbReference type="NCBI Taxonomy" id="2762222"/>
    <lineage>
        <taxon>Bacteria</taxon>
        <taxon>Bacillati</taxon>
        <taxon>Bacillota</taxon>
        <taxon>Bacilli</taxon>
        <taxon>Bacillales</taxon>
        <taxon>Caryophanaceae</taxon>
        <taxon>Ureibacillus</taxon>
    </lineage>
</organism>
<dbReference type="Proteomes" id="UP000640930">
    <property type="component" value="Unassembled WGS sequence"/>
</dbReference>
<gene>
    <name evidence="1" type="ORF">H9636_02275</name>
</gene>
<proteinExistence type="predicted"/>
<comment type="caution">
    <text evidence="1">The sequence shown here is derived from an EMBL/GenBank/DDBJ whole genome shotgun (WGS) entry which is preliminary data.</text>
</comment>
<keyword evidence="2" id="KW-1185">Reference proteome</keyword>
<accession>A0ABR8X838</accession>
<dbReference type="EMBL" id="JACSQA010000002">
    <property type="protein sequence ID" value="MBD8025475.1"/>
    <property type="molecule type" value="Genomic_DNA"/>
</dbReference>
<evidence type="ECO:0008006" key="3">
    <source>
        <dbReference type="Google" id="ProtNLM"/>
    </source>
</evidence>
<evidence type="ECO:0000313" key="1">
    <source>
        <dbReference type="EMBL" id="MBD8025475.1"/>
    </source>
</evidence>
<name>A0ABR8X838_9BACL</name>
<reference evidence="1 2" key="1">
    <citation type="submission" date="2020-08" db="EMBL/GenBank/DDBJ databases">
        <title>A Genomic Blueprint of the Chicken Gut Microbiome.</title>
        <authorList>
            <person name="Gilroy R."/>
            <person name="Ravi A."/>
            <person name="Getino M."/>
            <person name="Pursley I."/>
            <person name="Horton D.L."/>
            <person name="Alikhan N.-F."/>
            <person name="Baker D."/>
            <person name="Gharbi K."/>
            <person name="Hall N."/>
            <person name="Watson M."/>
            <person name="Adriaenssens E.M."/>
            <person name="Foster-Nyarko E."/>
            <person name="Jarju S."/>
            <person name="Secka A."/>
            <person name="Antonio M."/>
            <person name="Oren A."/>
            <person name="Chaudhuri R."/>
            <person name="La Ragione R.M."/>
            <person name="Hildebrand F."/>
            <person name="Pallen M.J."/>
        </authorList>
    </citation>
    <scope>NUCLEOTIDE SEQUENCE [LARGE SCALE GENOMIC DNA]</scope>
    <source>
        <strain evidence="1 2">Re31</strain>
    </source>
</reference>
<sequence length="63" mass="7520">MIGKFHLLLFFKLAIPFTFYQCALTITHKTIELARSFLKKQCINRQWLSLHTRTVYKQSLKGF</sequence>